<organism evidence="1 2">
    <name type="scientific">Trichoderma simmonsii</name>
    <dbReference type="NCBI Taxonomy" id="1491479"/>
    <lineage>
        <taxon>Eukaryota</taxon>
        <taxon>Fungi</taxon>
        <taxon>Dikarya</taxon>
        <taxon>Ascomycota</taxon>
        <taxon>Pezizomycotina</taxon>
        <taxon>Sordariomycetes</taxon>
        <taxon>Hypocreomycetidae</taxon>
        <taxon>Hypocreales</taxon>
        <taxon>Hypocreaceae</taxon>
        <taxon>Trichoderma</taxon>
    </lineage>
</organism>
<keyword evidence="2" id="KW-1185">Reference proteome</keyword>
<protein>
    <submittedName>
        <fullName evidence="1">Uncharacterized protein</fullName>
    </submittedName>
</protein>
<name>A0A8G0LJ17_9HYPO</name>
<dbReference type="EMBL" id="CP075868">
    <property type="protein sequence ID" value="QYT02957.1"/>
    <property type="molecule type" value="Genomic_DNA"/>
</dbReference>
<reference evidence="1 2" key="1">
    <citation type="journal article" date="2021" name="BMC Genomics">
        <title>Telomere-to-telomere genome assembly of asparaginase-producing Trichoderma simmonsii.</title>
        <authorList>
            <person name="Chung D."/>
            <person name="Kwon Y.M."/>
            <person name="Yang Y."/>
        </authorList>
    </citation>
    <scope>NUCLEOTIDE SEQUENCE [LARGE SCALE GENOMIC DNA]</scope>
    <source>
        <strain evidence="1 2">GH-Sj1</strain>
    </source>
</reference>
<evidence type="ECO:0000313" key="2">
    <source>
        <dbReference type="Proteomes" id="UP000826661"/>
    </source>
</evidence>
<dbReference type="Proteomes" id="UP000826661">
    <property type="component" value="Chromosome V"/>
</dbReference>
<sequence length="195" mass="22031">MSVASQPKRVLHLERSATENSTILVLEQFQYYMSAIYAFKLYAFEQPFLELYHHPIAANVLVGDAQSYLSTSDIRLTLSGHEYTFTIDADNNSFGLKGYHEGELRWVKSSHPANLELELVDHTGKLLARLKERGRPERKMLEVYEECAENLLVLMLLSGLVAVDAVFQRIPLHGKGVAKVNSVKKKKKSGKAPRD</sequence>
<evidence type="ECO:0000313" key="1">
    <source>
        <dbReference type="EMBL" id="QYT02957.1"/>
    </source>
</evidence>
<gene>
    <name evidence="1" type="ORF">H0G86_009939</name>
</gene>
<accession>A0A8G0LJ17</accession>
<proteinExistence type="predicted"/>
<dbReference type="AlphaFoldDB" id="A0A8G0LJ17"/>